<comment type="caution">
    <text evidence="3">The sequence shown here is derived from an EMBL/GenBank/DDBJ whole genome shotgun (WGS) entry which is preliminary data.</text>
</comment>
<dbReference type="EMBL" id="BMNE01000002">
    <property type="protein sequence ID" value="GGN74067.1"/>
    <property type="molecule type" value="Genomic_DNA"/>
</dbReference>
<evidence type="ECO:0000313" key="4">
    <source>
        <dbReference type="Proteomes" id="UP000658127"/>
    </source>
</evidence>
<evidence type="ECO:0000313" key="3">
    <source>
        <dbReference type="EMBL" id="GGN74067.1"/>
    </source>
</evidence>
<proteinExistence type="predicted"/>
<evidence type="ECO:0008006" key="5">
    <source>
        <dbReference type="Google" id="ProtNLM"/>
    </source>
</evidence>
<dbReference type="Proteomes" id="UP000658127">
    <property type="component" value="Unassembled WGS sequence"/>
</dbReference>
<sequence>MRTTSRFTAAAAAMAALLSPLTACSSSDDAAPQSNTTTASARPEDGNASLGHRFTPDPTIVDPHPLTFTSWTRLGDNMIGVNFQTGNPECFGVDATVTESDTAVSVALRSGTRADAVGKMCTMNAVFGTMEITLTSPLGNRQVVDVG</sequence>
<evidence type="ECO:0000256" key="2">
    <source>
        <dbReference type="SAM" id="SignalP"/>
    </source>
</evidence>
<organism evidence="3 4">
    <name type="scientific">Nocardia rhizosphaerihabitans</name>
    <dbReference type="NCBI Taxonomy" id="1691570"/>
    <lineage>
        <taxon>Bacteria</taxon>
        <taxon>Bacillati</taxon>
        <taxon>Actinomycetota</taxon>
        <taxon>Actinomycetes</taxon>
        <taxon>Mycobacteriales</taxon>
        <taxon>Nocardiaceae</taxon>
        <taxon>Nocardia</taxon>
    </lineage>
</organism>
<feature type="region of interest" description="Disordered" evidence="1">
    <location>
        <begin position="25"/>
        <end position="58"/>
    </location>
</feature>
<feature type="compositionally biased region" description="Polar residues" evidence="1">
    <location>
        <begin position="25"/>
        <end position="40"/>
    </location>
</feature>
<dbReference type="RefSeq" id="WP_189025857.1">
    <property type="nucleotide sequence ID" value="NZ_BMNE01000002.1"/>
</dbReference>
<reference evidence="4" key="1">
    <citation type="journal article" date="2019" name="Int. J. Syst. Evol. Microbiol.">
        <title>The Global Catalogue of Microorganisms (GCM) 10K type strain sequencing project: providing services to taxonomists for standard genome sequencing and annotation.</title>
        <authorList>
            <consortium name="The Broad Institute Genomics Platform"/>
            <consortium name="The Broad Institute Genome Sequencing Center for Infectious Disease"/>
            <person name="Wu L."/>
            <person name="Ma J."/>
        </authorList>
    </citation>
    <scope>NUCLEOTIDE SEQUENCE [LARGE SCALE GENOMIC DNA]</scope>
    <source>
        <strain evidence="4">CGMCC 4.7329</strain>
    </source>
</reference>
<accession>A0ABQ2K7X2</accession>
<name>A0ABQ2K7X2_9NOCA</name>
<gene>
    <name evidence="3" type="ORF">GCM10011610_17280</name>
</gene>
<feature type="signal peptide" evidence="2">
    <location>
        <begin position="1"/>
        <end position="25"/>
    </location>
</feature>
<protein>
    <recommendedName>
        <fullName evidence="5">Lipoprotein</fullName>
    </recommendedName>
</protein>
<keyword evidence="2" id="KW-0732">Signal</keyword>
<keyword evidence="4" id="KW-1185">Reference proteome</keyword>
<evidence type="ECO:0000256" key="1">
    <source>
        <dbReference type="SAM" id="MobiDB-lite"/>
    </source>
</evidence>
<feature type="chain" id="PRO_5046888341" description="Lipoprotein" evidence="2">
    <location>
        <begin position="26"/>
        <end position="147"/>
    </location>
</feature>